<dbReference type="RefSeq" id="WP_345823523.1">
    <property type="nucleotide sequence ID" value="NZ_JBDIML010000001.1"/>
</dbReference>
<dbReference type="EMBL" id="JBDIML010000001">
    <property type="protein sequence ID" value="MEN2766063.1"/>
    <property type="molecule type" value="Genomic_DNA"/>
</dbReference>
<evidence type="ECO:0000313" key="2">
    <source>
        <dbReference type="Proteomes" id="UP001444625"/>
    </source>
</evidence>
<protein>
    <submittedName>
        <fullName evidence="1">Uncharacterized protein</fullName>
    </submittedName>
</protein>
<dbReference type="Proteomes" id="UP001444625">
    <property type="component" value="Unassembled WGS sequence"/>
</dbReference>
<comment type="caution">
    <text evidence="1">The sequence shown here is derived from an EMBL/GenBank/DDBJ whole genome shotgun (WGS) entry which is preliminary data.</text>
</comment>
<gene>
    <name evidence="1" type="ORF">ABC228_02600</name>
</gene>
<proteinExistence type="predicted"/>
<reference evidence="1 2" key="1">
    <citation type="submission" date="2024-05" db="EMBL/GenBank/DDBJ databases">
        <authorList>
            <person name="Haq I."/>
            <person name="Ullah Z."/>
            <person name="Ahmad R."/>
            <person name="Li M."/>
            <person name="Tong Y."/>
        </authorList>
    </citation>
    <scope>NUCLEOTIDE SEQUENCE [LARGE SCALE GENOMIC DNA]</scope>
    <source>
        <strain evidence="1 2">16A2E</strain>
    </source>
</reference>
<sequence length="111" mass="12825">MKKRIKIFTSALIILLFLTLLLSKPSPETFNKWLVEKYDIECIGDNCVNNNSQEKVVHRSTDDYILINKMGITLEDEEGRRTLIEGIGVFGTFIPFTFNPGYSPLKDIYKY</sequence>
<keyword evidence="2" id="KW-1185">Reference proteome</keyword>
<evidence type="ECO:0000313" key="1">
    <source>
        <dbReference type="EMBL" id="MEN2766063.1"/>
    </source>
</evidence>
<organism evidence="1 2">
    <name type="scientific">Ornithinibacillus xuwenensis</name>
    <dbReference type="NCBI Taxonomy" id="3144668"/>
    <lineage>
        <taxon>Bacteria</taxon>
        <taxon>Bacillati</taxon>
        <taxon>Bacillota</taxon>
        <taxon>Bacilli</taxon>
        <taxon>Bacillales</taxon>
        <taxon>Bacillaceae</taxon>
        <taxon>Ornithinibacillus</taxon>
    </lineage>
</organism>
<name>A0ABU9XCU7_9BACI</name>
<accession>A0ABU9XCU7</accession>